<sequence>MRRLRGQRHSLATYPQKACALNFRLREMTKRKRRIEKVTNYAQHHINKTMIYSKDNFFFLGKYCNNRLQGQKAKRVK</sequence>
<reference evidence="1" key="1">
    <citation type="submission" date="2015-12" db="EMBL/GenBank/DDBJ databases">
        <title>Gene expression during late stages of embryo sac development: a critical building block for successful pollen-pistil interactions.</title>
        <authorList>
            <person name="Liu Y."/>
            <person name="Joly V."/>
            <person name="Sabar M."/>
            <person name="Matton D.P."/>
        </authorList>
    </citation>
    <scope>NUCLEOTIDE SEQUENCE</scope>
</reference>
<organism evidence="1">
    <name type="scientific">Solanum chacoense</name>
    <name type="common">Chaco potato</name>
    <dbReference type="NCBI Taxonomy" id="4108"/>
    <lineage>
        <taxon>Eukaryota</taxon>
        <taxon>Viridiplantae</taxon>
        <taxon>Streptophyta</taxon>
        <taxon>Embryophyta</taxon>
        <taxon>Tracheophyta</taxon>
        <taxon>Spermatophyta</taxon>
        <taxon>Magnoliopsida</taxon>
        <taxon>eudicotyledons</taxon>
        <taxon>Gunneridae</taxon>
        <taxon>Pentapetalae</taxon>
        <taxon>asterids</taxon>
        <taxon>lamiids</taxon>
        <taxon>Solanales</taxon>
        <taxon>Solanaceae</taxon>
        <taxon>Solanoideae</taxon>
        <taxon>Solaneae</taxon>
        <taxon>Solanum</taxon>
    </lineage>
</organism>
<dbReference type="AlphaFoldDB" id="A0A0V0GVN8"/>
<name>A0A0V0GVN8_SOLCH</name>
<protein>
    <submittedName>
        <fullName evidence="1">Putative ovule protein</fullName>
    </submittedName>
</protein>
<evidence type="ECO:0000313" key="1">
    <source>
        <dbReference type="EMBL" id="JAP11318.1"/>
    </source>
</evidence>
<proteinExistence type="predicted"/>
<accession>A0A0V0GVN8</accession>
<dbReference type="EMBL" id="GEDG01031541">
    <property type="protein sequence ID" value="JAP11318.1"/>
    <property type="molecule type" value="Transcribed_RNA"/>
</dbReference>